<evidence type="ECO:0000313" key="2">
    <source>
        <dbReference type="EMBL" id="OAQ27361.1"/>
    </source>
</evidence>
<keyword evidence="1" id="KW-1133">Transmembrane helix</keyword>
<dbReference type="EMBL" id="KV442058">
    <property type="protein sequence ID" value="OAQ27361.1"/>
    <property type="molecule type" value="Genomic_DNA"/>
</dbReference>
<gene>
    <name evidence="2" type="ORF">K457DRAFT_632775</name>
</gene>
<sequence>METFNRTFRHFMKTITPVSATTFFFFEAIGPPPFRPTWVRYIFFVIIDPIFYAKARPCTVRHPLFLSTLLFFFFRLFFFALFNTSPVNSSFLTPYCTYVLLPLFVLFVFFLSVLYS</sequence>
<proteinExistence type="predicted"/>
<organism evidence="2 3">
    <name type="scientific">Linnemannia elongata AG-77</name>
    <dbReference type="NCBI Taxonomy" id="1314771"/>
    <lineage>
        <taxon>Eukaryota</taxon>
        <taxon>Fungi</taxon>
        <taxon>Fungi incertae sedis</taxon>
        <taxon>Mucoromycota</taxon>
        <taxon>Mortierellomycotina</taxon>
        <taxon>Mortierellomycetes</taxon>
        <taxon>Mortierellales</taxon>
        <taxon>Mortierellaceae</taxon>
        <taxon>Linnemannia</taxon>
    </lineage>
</organism>
<evidence type="ECO:0000313" key="3">
    <source>
        <dbReference type="Proteomes" id="UP000078512"/>
    </source>
</evidence>
<evidence type="ECO:0000256" key="1">
    <source>
        <dbReference type="SAM" id="Phobius"/>
    </source>
</evidence>
<keyword evidence="1" id="KW-0472">Membrane</keyword>
<reference evidence="2 3" key="1">
    <citation type="submission" date="2016-05" db="EMBL/GenBank/DDBJ databases">
        <title>Genome sequencing reveals origins of a unique bacterial endosymbiosis in the earliest lineages of terrestrial Fungi.</title>
        <authorList>
            <consortium name="DOE Joint Genome Institute"/>
            <person name="Uehling J."/>
            <person name="Gryganskyi A."/>
            <person name="Hameed K."/>
            <person name="Tschaplinski T."/>
            <person name="Misztal P."/>
            <person name="Wu S."/>
            <person name="Desiro A."/>
            <person name="Vande Pol N."/>
            <person name="Du Z.-Y."/>
            <person name="Zienkiewicz A."/>
            <person name="Zienkiewicz K."/>
            <person name="Morin E."/>
            <person name="Tisserant E."/>
            <person name="Splivallo R."/>
            <person name="Hainaut M."/>
            <person name="Henrissat B."/>
            <person name="Ohm R."/>
            <person name="Kuo A."/>
            <person name="Yan J."/>
            <person name="Lipzen A."/>
            <person name="Nolan M."/>
            <person name="Labutti K."/>
            <person name="Barry K."/>
            <person name="Goldstein A."/>
            <person name="Labbe J."/>
            <person name="Schadt C."/>
            <person name="Tuskan G."/>
            <person name="Grigoriev I."/>
            <person name="Martin F."/>
            <person name="Vilgalys R."/>
            <person name="Bonito G."/>
        </authorList>
    </citation>
    <scope>NUCLEOTIDE SEQUENCE [LARGE SCALE GENOMIC DNA]</scope>
    <source>
        <strain evidence="2 3">AG-77</strain>
    </source>
</reference>
<name>A0A197JSD4_9FUNG</name>
<protein>
    <submittedName>
        <fullName evidence="2">Uncharacterized protein</fullName>
    </submittedName>
</protein>
<dbReference type="Proteomes" id="UP000078512">
    <property type="component" value="Unassembled WGS sequence"/>
</dbReference>
<keyword evidence="3" id="KW-1185">Reference proteome</keyword>
<keyword evidence="1" id="KW-0812">Transmembrane</keyword>
<accession>A0A197JSD4</accession>
<feature type="transmembrane region" description="Helical" evidence="1">
    <location>
        <begin position="95"/>
        <end position="115"/>
    </location>
</feature>
<feature type="transmembrane region" description="Helical" evidence="1">
    <location>
        <begin position="64"/>
        <end position="83"/>
    </location>
</feature>
<dbReference type="AlphaFoldDB" id="A0A197JSD4"/>